<dbReference type="Proteomes" id="UP000187209">
    <property type="component" value="Unassembled WGS sequence"/>
</dbReference>
<dbReference type="PANTHER" id="PTHR10926:SF0">
    <property type="entry name" value="CDC50, ISOFORM A"/>
    <property type="match status" value="1"/>
</dbReference>
<proteinExistence type="inferred from homology"/>
<keyword evidence="9" id="KW-1185">Reference proteome</keyword>
<dbReference type="InterPro" id="IPR005045">
    <property type="entry name" value="CDC50/LEM3_fam"/>
</dbReference>
<dbReference type="OrthoDB" id="408608at2759"/>
<comment type="subcellular location">
    <subcellularLocation>
        <location evidence="1">Membrane</location>
        <topology evidence="1">Multi-pass membrane protein</topology>
    </subcellularLocation>
</comment>
<reference evidence="8 9" key="1">
    <citation type="submission" date="2016-11" db="EMBL/GenBank/DDBJ databases">
        <title>The macronuclear genome of Stentor coeruleus: a giant cell with tiny introns.</title>
        <authorList>
            <person name="Slabodnick M."/>
            <person name="Ruby J.G."/>
            <person name="Reiff S.B."/>
            <person name="Swart E.C."/>
            <person name="Gosai S."/>
            <person name="Prabakaran S."/>
            <person name="Witkowska E."/>
            <person name="Larue G.E."/>
            <person name="Fisher S."/>
            <person name="Freeman R.M."/>
            <person name="Gunawardena J."/>
            <person name="Chu W."/>
            <person name="Stover N.A."/>
            <person name="Gregory B.D."/>
            <person name="Nowacki M."/>
            <person name="Derisi J."/>
            <person name="Roy S.W."/>
            <person name="Marshall W.F."/>
            <person name="Sood P."/>
        </authorList>
    </citation>
    <scope>NUCLEOTIDE SEQUENCE [LARGE SCALE GENOMIC DNA]</scope>
    <source>
        <strain evidence="8">WM001</strain>
    </source>
</reference>
<keyword evidence="3 7" id="KW-0812">Transmembrane</keyword>
<dbReference type="PANTHER" id="PTHR10926">
    <property type="entry name" value="CELL CYCLE CONTROL PROTEIN 50"/>
    <property type="match status" value="1"/>
</dbReference>
<feature type="transmembrane region" description="Helical" evidence="7">
    <location>
        <begin position="21"/>
        <end position="51"/>
    </location>
</feature>
<protein>
    <submittedName>
        <fullName evidence="8">Uncharacterized protein</fullName>
    </submittedName>
</protein>
<evidence type="ECO:0000256" key="4">
    <source>
        <dbReference type="ARBA" id="ARBA00022989"/>
    </source>
</evidence>
<dbReference type="AlphaFoldDB" id="A0A1R2CEI6"/>
<evidence type="ECO:0000256" key="1">
    <source>
        <dbReference type="ARBA" id="ARBA00004141"/>
    </source>
</evidence>
<keyword evidence="5 6" id="KW-0472">Membrane</keyword>
<dbReference type="GO" id="GO:0005794">
    <property type="term" value="C:Golgi apparatus"/>
    <property type="evidence" value="ECO:0007669"/>
    <property type="project" value="TreeGrafter"/>
</dbReference>
<evidence type="ECO:0000313" key="9">
    <source>
        <dbReference type="Proteomes" id="UP000187209"/>
    </source>
</evidence>
<gene>
    <name evidence="8" type="ORF">SteCoe_10846</name>
</gene>
<dbReference type="EMBL" id="MPUH01000177">
    <property type="protein sequence ID" value="OMJ87429.1"/>
    <property type="molecule type" value="Genomic_DNA"/>
</dbReference>
<comment type="similarity">
    <text evidence="2 6">Belongs to the CDC50/LEM3 family.</text>
</comment>
<sequence length="302" mass="34830">MAKENQRRPKEGWRQLDFRTIICLPNAFCAAVFFFFLFIASLILCSVILSFSAQIKSEESSRFNLEDDISNISINISSTMEKPVFVYLVYYDYHQNHRIYLKSKSKSQLAGKSDNSLSTNCKPLLKFDSIDDVDFGQGNTISSEKIVPCGLLPASFFNITIDAKRNSSESNNITIDDSDIAWGTDDENKYKDDDNAYLKITDSHFKVWMRTSATNKLRKLYGKINEKLEEDDVILFDLKLISENHLKYYPDMKIILSTTTTIGGRNFVLGWVFFVVMVLSLIWTITFTVIWRKQSKEDLLRN</sequence>
<accession>A0A1R2CEI6</accession>
<feature type="transmembrane region" description="Helical" evidence="7">
    <location>
        <begin position="268"/>
        <end position="291"/>
    </location>
</feature>
<evidence type="ECO:0000313" key="8">
    <source>
        <dbReference type="EMBL" id="OMJ87429.1"/>
    </source>
</evidence>
<evidence type="ECO:0000256" key="3">
    <source>
        <dbReference type="ARBA" id="ARBA00022692"/>
    </source>
</evidence>
<keyword evidence="4 7" id="KW-1133">Transmembrane helix</keyword>
<dbReference type="GO" id="GO:0005886">
    <property type="term" value="C:plasma membrane"/>
    <property type="evidence" value="ECO:0007669"/>
    <property type="project" value="TreeGrafter"/>
</dbReference>
<evidence type="ECO:0000256" key="6">
    <source>
        <dbReference type="PIRNR" id="PIRNR015840"/>
    </source>
</evidence>
<dbReference type="GO" id="GO:0005783">
    <property type="term" value="C:endoplasmic reticulum"/>
    <property type="evidence" value="ECO:0007669"/>
    <property type="project" value="TreeGrafter"/>
</dbReference>
<dbReference type="PIRSF" id="PIRSF015840">
    <property type="entry name" value="DUF284_TM_euk"/>
    <property type="match status" value="1"/>
</dbReference>
<organism evidence="8 9">
    <name type="scientific">Stentor coeruleus</name>
    <dbReference type="NCBI Taxonomy" id="5963"/>
    <lineage>
        <taxon>Eukaryota</taxon>
        <taxon>Sar</taxon>
        <taxon>Alveolata</taxon>
        <taxon>Ciliophora</taxon>
        <taxon>Postciliodesmatophora</taxon>
        <taxon>Heterotrichea</taxon>
        <taxon>Heterotrichida</taxon>
        <taxon>Stentoridae</taxon>
        <taxon>Stentor</taxon>
    </lineage>
</organism>
<evidence type="ECO:0000256" key="2">
    <source>
        <dbReference type="ARBA" id="ARBA00009457"/>
    </source>
</evidence>
<comment type="caution">
    <text evidence="8">The sequence shown here is derived from an EMBL/GenBank/DDBJ whole genome shotgun (WGS) entry which is preliminary data.</text>
</comment>
<name>A0A1R2CEI6_9CILI</name>
<dbReference type="Pfam" id="PF03381">
    <property type="entry name" value="CDC50"/>
    <property type="match status" value="1"/>
</dbReference>
<evidence type="ECO:0000256" key="5">
    <source>
        <dbReference type="ARBA" id="ARBA00023136"/>
    </source>
</evidence>
<evidence type="ECO:0000256" key="7">
    <source>
        <dbReference type="SAM" id="Phobius"/>
    </source>
</evidence>